<dbReference type="InterPro" id="IPR021151">
    <property type="entry name" value="GINS_A"/>
</dbReference>
<evidence type="ECO:0000259" key="7">
    <source>
        <dbReference type="Pfam" id="PF05916"/>
    </source>
</evidence>
<dbReference type="GO" id="GO:0000727">
    <property type="term" value="P:double-strand break repair via break-induced replication"/>
    <property type="evidence" value="ECO:0007669"/>
    <property type="project" value="TreeGrafter"/>
</dbReference>
<dbReference type="CDD" id="cd11711">
    <property type="entry name" value="GINS_A_Sld5"/>
    <property type="match status" value="1"/>
</dbReference>
<dbReference type="RefSeq" id="XP_013906885.1">
    <property type="nucleotide sequence ID" value="XM_014051431.1"/>
</dbReference>
<dbReference type="CDD" id="cd21692">
    <property type="entry name" value="GINS_B_Sld5"/>
    <property type="match status" value="1"/>
</dbReference>
<dbReference type="SUPFAM" id="SSF158573">
    <property type="entry name" value="GINS helical bundle-like"/>
    <property type="match status" value="1"/>
</dbReference>
<dbReference type="Proteomes" id="UP000054498">
    <property type="component" value="Unassembled WGS sequence"/>
</dbReference>
<dbReference type="SUPFAM" id="SSF160059">
    <property type="entry name" value="PriA/YqbF domain"/>
    <property type="match status" value="1"/>
</dbReference>
<feature type="domain" description="GINS subunit" evidence="7">
    <location>
        <begin position="34"/>
        <end position="98"/>
    </location>
</feature>
<evidence type="ECO:0000256" key="3">
    <source>
        <dbReference type="ARBA" id="ARBA00014804"/>
    </source>
</evidence>
<keyword evidence="4 6" id="KW-0235">DNA replication</keyword>
<comment type="function">
    <text evidence="6">The GINS complex plays an essential role in the initiation of DNA replication.</text>
</comment>
<dbReference type="PANTHER" id="PTHR21206">
    <property type="entry name" value="SLD5 PROTEIN"/>
    <property type="match status" value="1"/>
</dbReference>
<accession>A0A0D2NUV2</accession>
<proteinExistence type="inferred from homology"/>
<keyword evidence="5 6" id="KW-0539">Nucleus</keyword>
<gene>
    <name evidence="9" type="ORF">MNEG_0082</name>
</gene>
<dbReference type="KEGG" id="mng:MNEG_0082"/>
<name>A0A0D2NUV2_9CHLO</name>
<evidence type="ECO:0000313" key="9">
    <source>
        <dbReference type="EMBL" id="KIZ07866.1"/>
    </source>
</evidence>
<protein>
    <recommendedName>
        <fullName evidence="3 6">DNA replication complex GINS protein SLD5</fullName>
    </recommendedName>
</protein>
<evidence type="ECO:0000256" key="2">
    <source>
        <dbReference type="ARBA" id="ARBA00008187"/>
    </source>
</evidence>
<dbReference type="STRING" id="145388.A0A0D2NUV2"/>
<comment type="subcellular location">
    <subcellularLocation>
        <location evidence="1 6">Nucleus</location>
    </subcellularLocation>
</comment>
<evidence type="ECO:0000256" key="6">
    <source>
        <dbReference type="PIRNR" id="PIRNR007764"/>
    </source>
</evidence>
<dbReference type="InterPro" id="IPR036224">
    <property type="entry name" value="GINS_bundle-like_dom_sf"/>
</dbReference>
<dbReference type="GO" id="GO:0000811">
    <property type="term" value="C:GINS complex"/>
    <property type="evidence" value="ECO:0007669"/>
    <property type="project" value="UniProtKB-UniRule"/>
</dbReference>
<comment type="similarity">
    <text evidence="2 6">Belongs to the GINS4/SLD5 family.</text>
</comment>
<dbReference type="InterPro" id="IPR031633">
    <property type="entry name" value="SLD5_C"/>
</dbReference>
<evidence type="ECO:0000313" key="10">
    <source>
        <dbReference type="Proteomes" id="UP000054498"/>
    </source>
</evidence>
<dbReference type="OrthoDB" id="338231at2759"/>
<dbReference type="PANTHER" id="PTHR21206:SF0">
    <property type="entry name" value="DNA REPLICATION COMPLEX GINS PROTEIN SLD5"/>
    <property type="match status" value="1"/>
</dbReference>
<dbReference type="GO" id="GO:0006261">
    <property type="term" value="P:DNA-templated DNA replication"/>
    <property type="evidence" value="ECO:0007669"/>
    <property type="project" value="InterPro"/>
</dbReference>
<sequence>MAYQGALVERVREQMEQQDREIDRLERDPDGDVAHEALLLERDRLRWLVKAYLRTRLAKVQEFAALVLRDSNGVQRRVSPQELKFANDHYLALGRLMNDAVLTHLPPNYSSLLKRFNGESGQALVEEPDTDVFVFCMVDRDCGQIPDGPNGETAELNAGDILNIRYKHIAHLVHGGQVHLV</sequence>
<dbReference type="EMBL" id="KK100227">
    <property type="protein sequence ID" value="KIZ07866.1"/>
    <property type="molecule type" value="Genomic_DNA"/>
</dbReference>
<dbReference type="InterPro" id="IPR008591">
    <property type="entry name" value="GINS_Sld5"/>
</dbReference>
<dbReference type="Pfam" id="PF05916">
    <property type="entry name" value="Sld5"/>
    <property type="match status" value="1"/>
</dbReference>
<keyword evidence="10" id="KW-1185">Reference proteome</keyword>
<reference evidence="9 10" key="1">
    <citation type="journal article" date="2013" name="BMC Genomics">
        <title>Reconstruction of the lipid metabolism for the microalga Monoraphidium neglectum from its genome sequence reveals characteristics suitable for biofuel production.</title>
        <authorList>
            <person name="Bogen C."/>
            <person name="Al-Dilaimi A."/>
            <person name="Albersmeier A."/>
            <person name="Wichmann J."/>
            <person name="Grundmann M."/>
            <person name="Rupp O."/>
            <person name="Lauersen K.J."/>
            <person name="Blifernez-Klassen O."/>
            <person name="Kalinowski J."/>
            <person name="Goesmann A."/>
            <person name="Mussgnug J.H."/>
            <person name="Kruse O."/>
        </authorList>
    </citation>
    <scope>NUCLEOTIDE SEQUENCE [LARGE SCALE GENOMIC DNA]</scope>
    <source>
        <strain evidence="9 10">SAG 48.87</strain>
    </source>
</reference>
<dbReference type="Gene3D" id="1.20.58.1030">
    <property type="match status" value="1"/>
</dbReference>
<dbReference type="InterPro" id="IPR038749">
    <property type="entry name" value="Sld5_GINS_A"/>
</dbReference>
<organism evidence="9 10">
    <name type="scientific">Monoraphidium neglectum</name>
    <dbReference type="NCBI Taxonomy" id="145388"/>
    <lineage>
        <taxon>Eukaryota</taxon>
        <taxon>Viridiplantae</taxon>
        <taxon>Chlorophyta</taxon>
        <taxon>core chlorophytes</taxon>
        <taxon>Chlorophyceae</taxon>
        <taxon>CS clade</taxon>
        <taxon>Sphaeropleales</taxon>
        <taxon>Selenastraceae</taxon>
        <taxon>Monoraphidium</taxon>
    </lineage>
</organism>
<dbReference type="Pfam" id="PF16922">
    <property type="entry name" value="SLD5_C"/>
    <property type="match status" value="1"/>
</dbReference>
<evidence type="ECO:0000259" key="8">
    <source>
        <dbReference type="Pfam" id="PF16922"/>
    </source>
</evidence>
<dbReference type="PIRSF" id="PIRSF007764">
    <property type="entry name" value="Sld5"/>
    <property type="match status" value="1"/>
</dbReference>
<evidence type="ECO:0000256" key="5">
    <source>
        <dbReference type="ARBA" id="ARBA00023242"/>
    </source>
</evidence>
<evidence type="ECO:0000256" key="4">
    <source>
        <dbReference type="ARBA" id="ARBA00022705"/>
    </source>
</evidence>
<dbReference type="GeneID" id="25726200"/>
<dbReference type="AlphaFoldDB" id="A0A0D2NUV2"/>
<evidence type="ECO:0000256" key="1">
    <source>
        <dbReference type="ARBA" id="ARBA00004123"/>
    </source>
</evidence>
<feature type="domain" description="DNA replication complex GINS protein SLD5 C-terminal" evidence="8">
    <location>
        <begin position="128"/>
        <end position="181"/>
    </location>
</feature>